<accession>A0A238YTU8</accession>
<evidence type="ECO:0000313" key="1">
    <source>
        <dbReference type="EMBL" id="SNR74706.1"/>
    </source>
</evidence>
<dbReference type="AlphaFoldDB" id="A0A238YTU8"/>
<dbReference type="OrthoDB" id="2014935at2"/>
<keyword evidence="2" id="KW-1185">Reference proteome</keyword>
<evidence type="ECO:0000313" key="2">
    <source>
        <dbReference type="Proteomes" id="UP000198403"/>
    </source>
</evidence>
<name>A0A238YTU8_9ACTN</name>
<protein>
    <submittedName>
        <fullName evidence="1">ABC-2 type transport system permease protein</fullName>
    </submittedName>
</protein>
<organism evidence="1 2">
    <name type="scientific">Blastococcus mobilis</name>
    <dbReference type="NCBI Taxonomy" id="1938746"/>
    <lineage>
        <taxon>Bacteria</taxon>
        <taxon>Bacillati</taxon>
        <taxon>Actinomycetota</taxon>
        <taxon>Actinomycetes</taxon>
        <taxon>Geodermatophilales</taxon>
        <taxon>Geodermatophilaceae</taxon>
        <taxon>Blastococcus</taxon>
    </lineage>
</organism>
<dbReference type="EMBL" id="FZNO01000022">
    <property type="protein sequence ID" value="SNR74706.1"/>
    <property type="molecule type" value="Genomic_DNA"/>
</dbReference>
<gene>
    <name evidence="1" type="ORF">SAMN06272737_12272</name>
</gene>
<sequence length="544" mass="54818">MTSRTATRPQAPAATASAPARGVVLLAVRLVRRGTLVVTVLSGVLAAFVAVQYRSTFQGALTTGSLTALADNPAIRTLFGPARALDDAGGFTVWRTGTVLAVLAGVWAALTATRVTRGEEESGRWDLLLAGRVRAATLVRRQLAVVLVAAALPGVAVAIGMLLVGTVTTGALLFGAVVAGAGLTGAACGGLAAQLLAERRAASGLAVGLVLAGLLLRMVGDGVDALGWLRWLSPFGLLSTVAPYADDRAAPLLVLAALAVVPAVIAVVLAGRRDVGAGLLGGRDTARSPSPLLRSLPGLCVHRVRRALVTWGVGVGAYFLLIGLLATAMTDFLEANRQFAELAVEAGFDELFTVQGYAASLFSLLAVPVGAFAASRIAASAADEVAGRLALLYSLPVRRARWAGTEAATVALGCVVLASVAGLATWAGAAWVGSGLTSGEALAGALNVVPVALLCLGAALFALGYAPGAVLAIGVLPAAGGYLLLLFADTFGWPEAARALSPFAHVASVPADPPDLVGAVGMVAVAAVLGFAGVVAYARRDLRE</sequence>
<dbReference type="RefSeq" id="WP_141137546.1">
    <property type="nucleotide sequence ID" value="NZ_FZNO01000022.1"/>
</dbReference>
<dbReference type="Proteomes" id="UP000198403">
    <property type="component" value="Unassembled WGS sequence"/>
</dbReference>
<proteinExistence type="predicted"/>
<reference evidence="1 2" key="1">
    <citation type="submission" date="2017-06" db="EMBL/GenBank/DDBJ databases">
        <authorList>
            <person name="Kim H.J."/>
            <person name="Triplett B.A."/>
        </authorList>
    </citation>
    <scope>NUCLEOTIDE SEQUENCE [LARGE SCALE GENOMIC DNA]</scope>
    <source>
        <strain evidence="1 2">DSM 44272</strain>
    </source>
</reference>